<gene>
    <name evidence="1" type="ORF">ACFQ1T_04170</name>
</gene>
<evidence type="ECO:0000313" key="2">
    <source>
        <dbReference type="Proteomes" id="UP001597106"/>
    </source>
</evidence>
<keyword evidence="2" id="KW-1185">Reference proteome</keyword>
<accession>A0ABW3GFH9</accession>
<dbReference type="Proteomes" id="UP001597106">
    <property type="component" value="Unassembled WGS sequence"/>
</dbReference>
<name>A0ABW3GFH9_9PROT</name>
<reference evidence="2" key="1">
    <citation type="journal article" date="2019" name="Int. J. Syst. Evol. Microbiol.">
        <title>The Global Catalogue of Microorganisms (GCM) 10K type strain sequencing project: providing services to taxonomists for standard genome sequencing and annotation.</title>
        <authorList>
            <consortium name="The Broad Institute Genomics Platform"/>
            <consortium name="The Broad Institute Genome Sequencing Center for Infectious Disease"/>
            <person name="Wu L."/>
            <person name="Ma J."/>
        </authorList>
    </citation>
    <scope>NUCLEOTIDE SEQUENCE [LARGE SCALE GENOMIC DNA]</scope>
    <source>
        <strain evidence="2">CCUG 59685</strain>
    </source>
</reference>
<dbReference type="RefSeq" id="WP_379074156.1">
    <property type="nucleotide sequence ID" value="NZ_JBHTJW010000002.1"/>
</dbReference>
<dbReference type="EMBL" id="JBHTJW010000002">
    <property type="protein sequence ID" value="MFD0928969.1"/>
    <property type="molecule type" value="Genomic_DNA"/>
</dbReference>
<evidence type="ECO:0000313" key="1">
    <source>
        <dbReference type="EMBL" id="MFD0928969.1"/>
    </source>
</evidence>
<protein>
    <submittedName>
        <fullName evidence="1">Uncharacterized protein</fullName>
    </submittedName>
</protein>
<proteinExistence type="predicted"/>
<comment type="caution">
    <text evidence="1">The sequence shown here is derived from an EMBL/GenBank/DDBJ whole genome shotgun (WGS) entry which is preliminary data.</text>
</comment>
<sequence length="333" mass="37953">MFSLIESKSEIEQAQKYLEATFNFGLEREVTRNIGYPGGTTRGDVRTDEKYWFYSNDFYNKKVKKSRRLNWLGKYKTTPGLNITVEINVPHEGRDDRVAGFFARHNITGEIYLFHSGRVGGGKRGVGKSAFIAWSNQRPIEAWDSKGKCREGLLVMPIKGEAALEAAIRYVDLIVAFKKAVRNGEMDTNEFKQRLYALESYYAESRGLRKGLRSAEFEYITRHADVVDALNTWRKENSKLPKDARITKNILIDLGVAIDQNLIEVYEVKMSTARQHIYAAIGQLMVHGKNPDCKRIIVLPEGKAIASDINDAFKRMNIDLKRFRLTSTSAVII</sequence>
<organism evidence="1 2">
    <name type="scientific">Methylophilus glucosoxydans</name>
    <dbReference type="NCBI Taxonomy" id="752553"/>
    <lineage>
        <taxon>Bacteria</taxon>
        <taxon>Pseudomonadati</taxon>
        <taxon>Pseudomonadota</taxon>
        <taxon>Betaproteobacteria</taxon>
        <taxon>Nitrosomonadales</taxon>
        <taxon>Methylophilaceae</taxon>
        <taxon>Methylophilus</taxon>
    </lineage>
</organism>